<feature type="domain" description="ABC transmembrane type-2" evidence="11">
    <location>
        <begin position="87"/>
        <end position="305"/>
    </location>
</feature>
<evidence type="ECO:0000313" key="13">
    <source>
        <dbReference type="Proteomes" id="UP000298602"/>
    </source>
</evidence>
<feature type="transmembrane region" description="Helical" evidence="9">
    <location>
        <begin position="192"/>
        <end position="216"/>
    </location>
</feature>
<keyword evidence="13" id="KW-1185">Reference proteome</keyword>
<evidence type="ECO:0000256" key="5">
    <source>
        <dbReference type="ARBA" id="ARBA00022519"/>
    </source>
</evidence>
<dbReference type="PRINTS" id="PR00164">
    <property type="entry name" value="ABC2TRNSPORT"/>
</dbReference>
<feature type="transmembrane region" description="Helical" evidence="9">
    <location>
        <begin position="283"/>
        <end position="302"/>
    </location>
</feature>
<feature type="region of interest" description="Disordered" evidence="10">
    <location>
        <begin position="1"/>
        <end position="43"/>
    </location>
</feature>
<dbReference type="InterPro" id="IPR013525">
    <property type="entry name" value="ABC2_TM"/>
</dbReference>
<name>A0A4P8L3I5_9BACT</name>
<feature type="transmembrane region" description="Helical" evidence="9">
    <location>
        <begin position="85"/>
        <end position="106"/>
    </location>
</feature>
<dbReference type="PANTHER" id="PTHR30413">
    <property type="entry name" value="INNER MEMBRANE TRANSPORT PERMEASE"/>
    <property type="match status" value="1"/>
</dbReference>
<evidence type="ECO:0000259" key="11">
    <source>
        <dbReference type="PROSITE" id="PS51012"/>
    </source>
</evidence>
<accession>A0A4P8L3I5</accession>
<evidence type="ECO:0000256" key="9">
    <source>
        <dbReference type="RuleBase" id="RU361157"/>
    </source>
</evidence>
<dbReference type="GO" id="GO:0140359">
    <property type="term" value="F:ABC-type transporter activity"/>
    <property type="evidence" value="ECO:0007669"/>
    <property type="project" value="InterPro"/>
</dbReference>
<feature type="transmembrane region" description="Helical" evidence="9">
    <location>
        <begin position="228"/>
        <end position="247"/>
    </location>
</feature>
<comment type="similarity">
    <text evidence="2 9">Belongs to the ABC-2 integral membrane protein family.</text>
</comment>
<dbReference type="Pfam" id="PF01061">
    <property type="entry name" value="ABC2_membrane"/>
    <property type="match status" value="1"/>
</dbReference>
<comment type="subcellular location">
    <subcellularLocation>
        <location evidence="1">Cell inner membrane</location>
        <topology evidence="1">Multi-pass membrane protein</topology>
    </subcellularLocation>
    <subcellularLocation>
        <location evidence="9">Cell membrane</location>
        <topology evidence="9">Multi-pass membrane protein</topology>
    </subcellularLocation>
</comment>
<organism evidence="12 13">
    <name type="scientific">Desulfoglaeba alkanexedens ALDC</name>
    <dbReference type="NCBI Taxonomy" id="980445"/>
    <lineage>
        <taxon>Bacteria</taxon>
        <taxon>Pseudomonadati</taxon>
        <taxon>Thermodesulfobacteriota</taxon>
        <taxon>Syntrophobacteria</taxon>
        <taxon>Syntrophobacterales</taxon>
        <taxon>Syntrophobacteraceae</taxon>
        <taxon>Desulfoglaeba</taxon>
    </lineage>
</organism>
<keyword evidence="5" id="KW-0997">Cell inner membrane</keyword>
<dbReference type="GO" id="GO:0015920">
    <property type="term" value="P:lipopolysaccharide transport"/>
    <property type="evidence" value="ECO:0007669"/>
    <property type="project" value="TreeGrafter"/>
</dbReference>
<feature type="transmembrane region" description="Helical" evidence="9">
    <location>
        <begin position="159"/>
        <end position="186"/>
    </location>
</feature>
<dbReference type="PROSITE" id="PS51012">
    <property type="entry name" value="ABC_TM2"/>
    <property type="match status" value="1"/>
</dbReference>
<evidence type="ECO:0000256" key="8">
    <source>
        <dbReference type="ARBA" id="ARBA00023136"/>
    </source>
</evidence>
<evidence type="ECO:0000256" key="2">
    <source>
        <dbReference type="ARBA" id="ARBA00007783"/>
    </source>
</evidence>
<gene>
    <name evidence="12" type="ORF">FDQ92_03535</name>
</gene>
<dbReference type="GO" id="GO:0043190">
    <property type="term" value="C:ATP-binding cassette (ABC) transporter complex"/>
    <property type="evidence" value="ECO:0007669"/>
    <property type="project" value="InterPro"/>
</dbReference>
<keyword evidence="4 9" id="KW-1003">Cell membrane</keyword>
<keyword evidence="7 9" id="KW-1133">Transmembrane helix</keyword>
<evidence type="ECO:0000256" key="3">
    <source>
        <dbReference type="ARBA" id="ARBA00022448"/>
    </source>
</evidence>
<dbReference type="OrthoDB" id="9786910at2"/>
<evidence type="ECO:0000256" key="7">
    <source>
        <dbReference type="ARBA" id="ARBA00022989"/>
    </source>
</evidence>
<dbReference type="InterPro" id="IPR047817">
    <property type="entry name" value="ABC2_TM_bact-type"/>
</dbReference>
<dbReference type="Proteomes" id="UP000298602">
    <property type="component" value="Chromosome"/>
</dbReference>
<feature type="transmembrane region" description="Helical" evidence="9">
    <location>
        <begin position="118"/>
        <end position="138"/>
    </location>
</feature>
<dbReference type="EMBL" id="CP040098">
    <property type="protein sequence ID" value="QCQ21332.1"/>
    <property type="molecule type" value="Genomic_DNA"/>
</dbReference>
<evidence type="ECO:0000256" key="10">
    <source>
        <dbReference type="SAM" id="MobiDB-lite"/>
    </source>
</evidence>
<keyword evidence="6 9" id="KW-0812">Transmembrane</keyword>
<reference evidence="12 13" key="1">
    <citation type="submission" date="2019-05" db="EMBL/GenBank/DDBJ databases">
        <title>The Complete Genome Sequence of the n-alkane-degrading Desulfoglaeba alkanexedens ALDC reveals multiple alkylsuccinate synthase gene clusters.</title>
        <authorList>
            <person name="Callaghan A.V."/>
            <person name="Davidova I.A."/>
            <person name="Duncan K.E."/>
            <person name="Morris B."/>
            <person name="McInerney M.J."/>
        </authorList>
    </citation>
    <scope>NUCLEOTIDE SEQUENCE [LARGE SCALE GENOMIC DNA]</scope>
    <source>
        <strain evidence="12 13">ALDC</strain>
    </source>
</reference>
<dbReference type="PANTHER" id="PTHR30413:SF8">
    <property type="entry name" value="TRANSPORT PERMEASE PROTEIN"/>
    <property type="match status" value="1"/>
</dbReference>
<sequence length="313" mass="35936">MSCIGRLGKCDASSSHASRPGRSNPLAKGDQDHSTSRERPAQGRCASDAVISGEVPYEVKRKTRQQLDLLKLLVKKEIILRYKRTYLGFLWSLLNPLLTGFVLFIAFKIFMRFEMEDYTLFLLSALFPWTWFSVSVSMSTNTLIGNISLIKKVVFPKHFLLLATVIGQLVNFIFSLPILLVLVYSYGKAPTWNWLVAMPLLIGVQFIVCYGLALMVSMVNAFFRDMEHIINVLLSLLFWMTPILYPLEAVPERYRVYLSLNPATYLIQSWRDIFFSNSINWDYIFICILTATVVFLAGSLVFKRLDRRLDEVL</sequence>
<proteinExistence type="inferred from homology"/>
<evidence type="ECO:0000256" key="1">
    <source>
        <dbReference type="ARBA" id="ARBA00004429"/>
    </source>
</evidence>
<dbReference type="InterPro" id="IPR000412">
    <property type="entry name" value="ABC_2_transport"/>
</dbReference>
<keyword evidence="8 9" id="KW-0472">Membrane</keyword>
<evidence type="ECO:0000256" key="6">
    <source>
        <dbReference type="ARBA" id="ARBA00022692"/>
    </source>
</evidence>
<keyword evidence="3 9" id="KW-0813">Transport</keyword>
<feature type="compositionally biased region" description="Basic and acidic residues" evidence="10">
    <location>
        <begin position="29"/>
        <end position="41"/>
    </location>
</feature>
<dbReference type="KEGG" id="dax:FDQ92_03535"/>
<reference evidence="12 13" key="2">
    <citation type="submission" date="2019-05" db="EMBL/GenBank/DDBJ databases">
        <authorList>
            <person name="Suflita J.M."/>
            <person name="Marks C.R."/>
        </authorList>
    </citation>
    <scope>NUCLEOTIDE SEQUENCE [LARGE SCALE GENOMIC DNA]</scope>
    <source>
        <strain evidence="12 13">ALDC</strain>
    </source>
</reference>
<evidence type="ECO:0000313" key="12">
    <source>
        <dbReference type="EMBL" id="QCQ21332.1"/>
    </source>
</evidence>
<dbReference type="AlphaFoldDB" id="A0A4P8L3I5"/>
<protein>
    <recommendedName>
        <fullName evidence="9">Transport permease protein</fullName>
    </recommendedName>
</protein>
<evidence type="ECO:0000256" key="4">
    <source>
        <dbReference type="ARBA" id="ARBA00022475"/>
    </source>
</evidence>